<dbReference type="Proteomes" id="UP001371456">
    <property type="component" value="Unassembled WGS sequence"/>
</dbReference>
<dbReference type="AlphaFoldDB" id="A0AAN8TX33"/>
<reference evidence="1 2" key="1">
    <citation type="submission" date="2024-02" db="EMBL/GenBank/DDBJ databases">
        <title>de novo genome assembly of Solanum bulbocastanum strain 11H21.</title>
        <authorList>
            <person name="Hosaka A.J."/>
        </authorList>
    </citation>
    <scope>NUCLEOTIDE SEQUENCE [LARGE SCALE GENOMIC DNA]</scope>
    <source>
        <tissue evidence="1">Young leaves</tissue>
    </source>
</reference>
<accession>A0AAN8TX33</accession>
<dbReference type="PANTHER" id="PTHR33527">
    <property type="entry name" value="OS07G0274300 PROTEIN"/>
    <property type="match status" value="1"/>
</dbReference>
<evidence type="ECO:0000313" key="2">
    <source>
        <dbReference type="Proteomes" id="UP001371456"/>
    </source>
</evidence>
<sequence length="625" mass="69137">MEKNRMISPSFLPLYDYQSPPISDDEFKRFHTIDRKLYGKLLNVLGREPADSMKVMAFFHWIEGVAKDRYFVANLFDFSSQLLNKIVDEALMCVKCTEDDKFTGYNYPEIFLIPNILRRNFTLKYFYDNRASAIRGITHSLKTVCFRAFDDIHVVKQPNYYTRSTLFETPNDVISNPSPFAPVGGAVGGGGNLIESMIPSENMIEELGTINSSRMVSLISPSHFYSGASNIEATRINPSHVLGVGGSSLEELPRVATRMVPVNSSLVPSASALNMDEYARVANRMVPMSSSHVPSVGASNIDEYARAATRMVPMSPNQVPSVLGPVVGASNIDDQLARGAARMVPMKPNLVPSHVSASNIEELARAAATRMLPMNPNFVPSHVSASNIEEIARAAATRMVQMNPSHFPSVGAADVGASNVDEYARAAARMVPMKPSHVPSAGGEMVVRYPYGVPNQMVQYMPPYYNYPRYGSSSGSGVFIPQMLPSPYNYYHDIGGMNMDISEMFKNNLNFLDDEAEIAPEDRTVFLTFSKGYPISEAEVKEFFTRKFGDDVEAVYMQEVAEDEQALYARLVTRSPALLEAIVDGGKAKYNINGKHVWARKYIKKQNPKIMFLGQSSSSVPSTSP</sequence>
<evidence type="ECO:0000313" key="1">
    <source>
        <dbReference type="EMBL" id="KAK6791751.1"/>
    </source>
</evidence>
<protein>
    <recommendedName>
        <fullName evidence="3">RRM domain-containing protein</fullName>
    </recommendedName>
</protein>
<proteinExistence type="predicted"/>
<dbReference type="EMBL" id="JBANQN010000004">
    <property type="protein sequence ID" value="KAK6791751.1"/>
    <property type="molecule type" value="Genomic_DNA"/>
</dbReference>
<evidence type="ECO:0008006" key="3">
    <source>
        <dbReference type="Google" id="ProtNLM"/>
    </source>
</evidence>
<dbReference type="PANTHER" id="PTHR33527:SF28">
    <property type="entry name" value="GB|AAD43168.1"/>
    <property type="match status" value="1"/>
</dbReference>
<keyword evidence="2" id="KW-1185">Reference proteome</keyword>
<name>A0AAN8TX33_SOLBU</name>
<comment type="caution">
    <text evidence="1">The sequence shown here is derived from an EMBL/GenBank/DDBJ whole genome shotgun (WGS) entry which is preliminary data.</text>
</comment>
<organism evidence="1 2">
    <name type="scientific">Solanum bulbocastanum</name>
    <name type="common">Wild potato</name>
    <dbReference type="NCBI Taxonomy" id="147425"/>
    <lineage>
        <taxon>Eukaryota</taxon>
        <taxon>Viridiplantae</taxon>
        <taxon>Streptophyta</taxon>
        <taxon>Embryophyta</taxon>
        <taxon>Tracheophyta</taxon>
        <taxon>Spermatophyta</taxon>
        <taxon>Magnoliopsida</taxon>
        <taxon>eudicotyledons</taxon>
        <taxon>Gunneridae</taxon>
        <taxon>Pentapetalae</taxon>
        <taxon>asterids</taxon>
        <taxon>lamiids</taxon>
        <taxon>Solanales</taxon>
        <taxon>Solanaceae</taxon>
        <taxon>Solanoideae</taxon>
        <taxon>Solaneae</taxon>
        <taxon>Solanum</taxon>
    </lineage>
</organism>
<gene>
    <name evidence="1" type="ORF">RDI58_010832</name>
</gene>